<dbReference type="PROSITE" id="PS00301">
    <property type="entry name" value="G_TR_1"/>
    <property type="match status" value="1"/>
</dbReference>
<dbReference type="GO" id="GO:0005759">
    <property type="term" value="C:mitochondrial matrix"/>
    <property type="evidence" value="ECO:0007669"/>
    <property type="project" value="UniProtKB-ARBA"/>
</dbReference>
<evidence type="ECO:0000256" key="4">
    <source>
        <dbReference type="ARBA" id="ARBA00023134"/>
    </source>
</evidence>
<dbReference type="InterPro" id="IPR027417">
    <property type="entry name" value="P-loop_NTPase"/>
</dbReference>
<sequence>MRLLFYQSKSVICSQLRKLHTKSSILECPIEKIKNIGIFAHIDAGKTTTTERMLFYSGVLDRTGEVHKGDTVMDYMEQERTRGITIVSAAITFPWLNHRVNLIDTPGHVDFTIEVERALCVLDGGICILDASAGVQAQTVTVWSQASRHSVPYIFYLNKMDKPNANVDLCLSTIQKKLRANPLLTQIPLSLHGQFNGFIDLINKSVHTWGQDPSGRSFESTTLSEQMHGEIFEKAMKERNNLIESICDIDDTLSDCVIERFSIEDTTPEEINKALKRVTLARTGVPVFCGSSYKNMGVQPLLDAVTKYLPNPVERGRDYSKPFDNHMCAMTFKIIHDKHKGPLTFFRVFSGELKQNQRVHNLTRDGTTKLMKVMVPFADEYVEVPHVSNGNIAIVSGLKGVTTGDILTSSQSAFHYAQKHLLKSEGEVRREFFVGPSVPDPVFFSSIEASSLSEQKALETALECIKLEDPTLKVKYDQETGQTVLGGMGELHLEIIKDRLEKEHKCHVNLGPMQVAYREYIMDCGRKKYEYNKVVGSTKIRVTIDLSISQLDYPGDKNEIQVVKEKENLDNITRITPTTMSAIKDGIEMGLSMGPRSGSPLSGVKVGLQWFEAPSRTSEIAISAAASQCITQLLREVGTGLLEPVMAVELVLDNEFSHRVLGDLSKRRATDLDISQILDSKIIRASVPLGELRGYSTAIRSMTSGTATFSMELSNYLIVPEERVPKVMREITGISYE</sequence>
<dbReference type="GO" id="GO:0003924">
    <property type="term" value="F:GTPase activity"/>
    <property type="evidence" value="ECO:0007669"/>
    <property type="project" value="InterPro"/>
</dbReference>
<dbReference type="InterPro" id="IPR000795">
    <property type="entry name" value="T_Tr_GTP-bd_dom"/>
</dbReference>
<dbReference type="SUPFAM" id="SSF52540">
    <property type="entry name" value="P-loop containing nucleoside triphosphate hydrolases"/>
    <property type="match status" value="1"/>
</dbReference>
<dbReference type="InterPro" id="IPR009022">
    <property type="entry name" value="EFG_III"/>
</dbReference>
<dbReference type="CDD" id="cd01886">
    <property type="entry name" value="EF-G"/>
    <property type="match status" value="1"/>
</dbReference>
<dbReference type="Pfam" id="PF00679">
    <property type="entry name" value="EFG_C"/>
    <property type="match status" value="1"/>
</dbReference>
<dbReference type="GO" id="GO:0032790">
    <property type="term" value="P:ribosome disassembly"/>
    <property type="evidence" value="ECO:0007669"/>
    <property type="project" value="TreeGrafter"/>
</dbReference>
<feature type="domain" description="Tr-type G" evidence="5">
    <location>
        <begin position="31"/>
        <end position="313"/>
    </location>
</feature>
<name>A0AA88HNH6_ARTSF</name>
<dbReference type="Proteomes" id="UP001187531">
    <property type="component" value="Unassembled WGS sequence"/>
</dbReference>
<dbReference type="Gene3D" id="2.40.30.10">
    <property type="entry name" value="Translation factors"/>
    <property type="match status" value="1"/>
</dbReference>
<dbReference type="Pfam" id="PF00009">
    <property type="entry name" value="GTP_EFTU"/>
    <property type="match status" value="1"/>
</dbReference>
<dbReference type="PROSITE" id="PS51722">
    <property type="entry name" value="G_TR_2"/>
    <property type="match status" value="1"/>
</dbReference>
<dbReference type="PANTHER" id="PTHR43261">
    <property type="entry name" value="TRANSLATION ELONGATION FACTOR G-RELATED"/>
    <property type="match status" value="1"/>
</dbReference>
<dbReference type="AlphaFoldDB" id="A0AA88HNH6"/>
<dbReference type="InterPro" id="IPR053905">
    <property type="entry name" value="EF-G-like_DII"/>
</dbReference>
<dbReference type="Pfam" id="PF03764">
    <property type="entry name" value="EFG_IV"/>
    <property type="match status" value="1"/>
</dbReference>
<dbReference type="GO" id="GO:0032543">
    <property type="term" value="P:mitochondrial translation"/>
    <property type="evidence" value="ECO:0007669"/>
    <property type="project" value="TreeGrafter"/>
</dbReference>
<dbReference type="SUPFAM" id="SSF54211">
    <property type="entry name" value="Ribosomal protein S5 domain 2-like"/>
    <property type="match status" value="1"/>
</dbReference>
<dbReference type="Pfam" id="PF22042">
    <property type="entry name" value="EF-G_D2"/>
    <property type="match status" value="1"/>
</dbReference>
<dbReference type="InterPro" id="IPR035647">
    <property type="entry name" value="EFG_III/V"/>
</dbReference>
<evidence type="ECO:0000313" key="6">
    <source>
        <dbReference type="EMBL" id="KAK2710334.1"/>
    </source>
</evidence>
<dbReference type="InterPro" id="IPR000640">
    <property type="entry name" value="EFG_V-like"/>
</dbReference>
<dbReference type="Gene3D" id="3.30.70.870">
    <property type="entry name" value="Elongation Factor G (Translational Gtpase), domain 3"/>
    <property type="match status" value="1"/>
</dbReference>
<dbReference type="Gene3D" id="3.30.230.10">
    <property type="match status" value="1"/>
</dbReference>
<accession>A0AA88HNH6</accession>
<dbReference type="InterPro" id="IPR005517">
    <property type="entry name" value="Transl_elong_EFG/EF2_IV"/>
</dbReference>
<keyword evidence="7" id="KW-1185">Reference proteome</keyword>
<dbReference type="PANTHER" id="PTHR43261:SF1">
    <property type="entry name" value="RIBOSOME-RELEASING FACTOR 2, MITOCHONDRIAL"/>
    <property type="match status" value="1"/>
</dbReference>
<dbReference type="Gene3D" id="3.40.50.300">
    <property type="entry name" value="P-loop containing nucleotide triphosphate hydrolases"/>
    <property type="match status" value="1"/>
</dbReference>
<dbReference type="CDD" id="cd16262">
    <property type="entry name" value="EFG_III"/>
    <property type="match status" value="1"/>
</dbReference>
<dbReference type="Pfam" id="PF14492">
    <property type="entry name" value="EFG_III"/>
    <property type="match status" value="1"/>
</dbReference>
<dbReference type="InterPro" id="IPR031157">
    <property type="entry name" value="G_TR_CS"/>
</dbReference>
<evidence type="ECO:0000256" key="1">
    <source>
        <dbReference type="ARBA" id="ARBA00022741"/>
    </source>
</evidence>
<keyword evidence="1" id="KW-0547">Nucleotide-binding</keyword>
<dbReference type="SMART" id="SM00838">
    <property type="entry name" value="EFG_C"/>
    <property type="match status" value="1"/>
</dbReference>
<keyword evidence="2" id="KW-0648">Protein biosynthesis</keyword>
<organism evidence="6 7">
    <name type="scientific">Artemia franciscana</name>
    <name type="common">Brine shrimp</name>
    <name type="synonym">Artemia sanfranciscana</name>
    <dbReference type="NCBI Taxonomy" id="6661"/>
    <lineage>
        <taxon>Eukaryota</taxon>
        <taxon>Metazoa</taxon>
        <taxon>Ecdysozoa</taxon>
        <taxon>Arthropoda</taxon>
        <taxon>Crustacea</taxon>
        <taxon>Branchiopoda</taxon>
        <taxon>Anostraca</taxon>
        <taxon>Artemiidae</taxon>
        <taxon>Artemia</taxon>
    </lineage>
</organism>
<evidence type="ECO:0000259" key="5">
    <source>
        <dbReference type="PROSITE" id="PS51722"/>
    </source>
</evidence>
<dbReference type="SMART" id="SM00889">
    <property type="entry name" value="EFG_IV"/>
    <property type="match status" value="1"/>
</dbReference>
<dbReference type="Gene3D" id="3.30.70.240">
    <property type="match status" value="1"/>
</dbReference>
<dbReference type="InterPro" id="IPR041095">
    <property type="entry name" value="EFG_II"/>
</dbReference>
<dbReference type="PRINTS" id="PR00315">
    <property type="entry name" value="ELONGATNFCT"/>
</dbReference>
<dbReference type="FunFam" id="3.40.50.300:FF:000514">
    <property type="entry name" value="Ribosome-releasing factor 2, mitochondrial"/>
    <property type="match status" value="1"/>
</dbReference>
<dbReference type="InterPro" id="IPR009000">
    <property type="entry name" value="Transl_B-barrel_sf"/>
</dbReference>
<dbReference type="InterPro" id="IPR014721">
    <property type="entry name" value="Ribsml_uS5_D2-typ_fold_subgr"/>
</dbReference>
<gene>
    <name evidence="6" type="ORF">QYM36_013852</name>
</gene>
<reference evidence="6" key="1">
    <citation type="submission" date="2023-07" db="EMBL/GenBank/DDBJ databases">
        <title>Chromosome-level genome assembly of Artemia franciscana.</title>
        <authorList>
            <person name="Jo E."/>
        </authorList>
    </citation>
    <scope>NUCLEOTIDE SEQUENCE</scope>
    <source>
        <tissue evidence="6">Whole body</tissue>
    </source>
</reference>
<evidence type="ECO:0000256" key="2">
    <source>
        <dbReference type="ARBA" id="ARBA00022917"/>
    </source>
</evidence>
<keyword evidence="4" id="KW-0342">GTP-binding</keyword>
<dbReference type="SUPFAM" id="SSF54980">
    <property type="entry name" value="EF-G C-terminal domain-like"/>
    <property type="match status" value="2"/>
</dbReference>
<dbReference type="InterPro" id="IPR005225">
    <property type="entry name" value="Small_GTP-bd"/>
</dbReference>
<keyword evidence="3" id="KW-0496">Mitochondrion</keyword>
<dbReference type="EMBL" id="JAVRJZ010000017">
    <property type="protein sequence ID" value="KAK2710334.1"/>
    <property type="molecule type" value="Genomic_DNA"/>
</dbReference>
<dbReference type="CDD" id="cd03713">
    <property type="entry name" value="EFG_mtEFG_C"/>
    <property type="match status" value="1"/>
</dbReference>
<dbReference type="NCBIfam" id="TIGR00231">
    <property type="entry name" value="small_GTP"/>
    <property type="match status" value="1"/>
</dbReference>
<evidence type="ECO:0000256" key="3">
    <source>
        <dbReference type="ARBA" id="ARBA00023128"/>
    </source>
</evidence>
<dbReference type="InterPro" id="IPR020568">
    <property type="entry name" value="Ribosomal_Su5_D2-typ_SF"/>
</dbReference>
<dbReference type="InterPro" id="IPR035649">
    <property type="entry name" value="EFG_V"/>
</dbReference>
<proteinExistence type="predicted"/>
<dbReference type="EMBL" id="JAVRJZ010000017">
    <property type="protein sequence ID" value="KAK2710336.1"/>
    <property type="molecule type" value="Genomic_DNA"/>
</dbReference>
<dbReference type="GO" id="GO:0005525">
    <property type="term" value="F:GTP binding"/>
    <property type="evidence" value="ECO:0007669"/>
    <property type="project" value="UniProtKB-KW"/>
</dbReference>
<dbReference type="SUPFAM" id="SSF50447">
    <property type="entry name" value="Translation proteins"/>
    <property type="match status" value="1"/>
</dbReference>
<dbReference type="FunFam" id="3.30.70.240:FF:000001">
    <property type="entry name" value="Elongation factor G"/>
    <property type="match status" value="1"/>
</dbReference>
<evidence type="ECO:0000313" key="7">
    <source>
        <dbReference type="Proteomes" id="UP001187531"/>
    </source>
</evidence>
<comment type="caution">
    <text evidence="6">The sequence shown here is derived from an EMBL/GenBank/DDBJ whole genome shotgun (WGS) entry which is preliminary data.</text>
</comment>
<protein>
    <recommendedName>
        <fullName evidence="5">Tr-type G domain-containing protein</fullName>
    </recommendedName>
</protein>